<evidence type="ECO:0000256" key="1">
    <source>
        <dbReference type="SAM" id="MobiDB-lite"/>
    </source>
</evidence>
<sequence>MSCYFCGETQRVNAASIFSNDSTSRTKYDFRKQGFDHMQPYFSADRLYEKRHGKDVSMSIDWLEPAYVLKELVDIPAGVHRKEKVSFQPDETLDTGQETSTGSSSRQGTTTPSGHRVRFNPKYS</sequence>
<dbReference type="EMBL" id="BMAW01056079">
    <property type="protein sequence ID" value="GFT04152.1"/>
    <property type="molecule type" value="Genomic_DNA"/>
</dbReference>
<gene>
    <name evidence="2" type="ORF">NPIL_376991</name>
</gene>
<dbReference type="AlphaFoldDB" id="A0A8X6NB16"/>
<dbReference type="Proteomes" id="UP000887013">
    <property type="component" value="Unassembled WGS sequence"/>
</dbReference>
<proteinExistence type="predicted"/>
<organism evidence="2 3">
    <name type="scientific">Nephila pilipes</name>
    <name type="common">Giant wood spider</name>
    <name type="synonym">Nephila maculata</name>
    <dbReference type="NCBI Taxonomy" id="299642"/>
    <lineage>
        <taxon>Eukaryota</taxon>
        <taxon>Metazoa</taxon>
        <taxon>Ecdysozoa</taxon>
        <taxon>Arthropoda</taxon>
        <taxon>Chelicerata</taxon>
        <taxon>Arachnida</taxon>
        <taxon>Araneae</taxon>
        <taxon>Araneomorphae</taxon>
        <taxon>Entelegynae</taxon>
        <taxon>Araneoidea</taxon>
        <taxon>Nephilidae</taxon>
        <taxon>Nephila</taxon>
    </lineage>
</organism>
<feature type="compositionally biased region" description="Low complexity" evidence="1">
    <location>
        <begin position="95"/>
        <end position="114"/>
    </location>
</feature>
<keyword evidence="3" id="KW-1185">Reference proteome</keyword>
<feature type="compositionally biased region" description="Basic residues" evidence="1">
    <location>
        <begin position="115"/>
        <end position="124"/>
    </location>
</feature>
<feature type="region of interest" description="Disordered" evidence="1">
    <location>
        <begin position="80"/>
        <end position="124"/>
    </location>
</feature>
<accession>A0A8X6NB16</accession>
<protein>
    <submittedName>
        <fullName evidence="2">Uncharacterized protein</fullName>
    </submittedName>
</protein>
<evidence type="ECO:0000313" key="3">
    <source>
        <dbReference type="Proteomes" id="UP000887013"/>
    </source>
</evidence>
<evidence type="ECO:0000313" key="2">
    <source>
        <dbReference type="EMBL" id="GFT04152.1"/>
    </source>
</evidence>
<reference evidence="2" key="1">
    <citation type="submission" date="2020-08" db="EMBL/GenBank/DDBJ databases">
        <title>Multicomponent nature underlies the extraordinary mechanical properties of spider dragline silk.</title>
        <authorList>
            <person name="Kono N."/>
            <person name="Nakamura H."/>
            <person name="Mori M."/>
            <person name="Yoshida Y."/>
            <person name="Ohtoshi R."/>
            <person name="Malay A.D."/>
            <person name="Moran D.A.P."/>
            <person name="Tomita M."/>
            <person name="Numata K."/>
            <person name="Arakawa K."/>
        </authorList>
    </citation>
    <scope>NUCLEOTIDE SEQUENCE</scope>
</reference>
<comment type="caution">
    <text evidence="2">The sequence shown here is derived from an EMBL/GenBank/DDBJ whole genome shotgun (WGS) entry which is preliminary data.</text>
</comment>
<name>A0A8X6NB16_NEPPI</name>